<gene>
    <name evidence="1" type="ORF">ENP47_07535</name>
</gene>
<dbReference type="EMBL" id="DSJL01000011">
    <property type="protein sequence ID" value="HEF65433.1"/>
    <property type="molecule type" value="Genomic_DNA"/>
</dbReference>
<accession>A0A7C1FZE4</accession>
<comment type="caution">
    <text evidence="1">The sequence shown here is derived from an EMBL/GenBank/DDBJ whole genome shotgun (WGS) entry which is preliminary data.</text>
</comment>
<protein>
    <submittedName>
        <fullName evidence="1">Uncharacterized protein</fullName>
    </submittedName>
</protein>
<name>A0A7C1FZE4_THERO</name>
<organism evidence="1">
    <name type="scientific">Thermomicrobium roseum</name>
    <dbReference type="NCBI Taxonomy" id="500"/>
    <lineage>
        <taxon>Bacteria</taxon>
        <taxon>Pseudomonadati</taxon>
        <taxon>Thermomicrobiota</taxon>
        <taxon>Thermomicrobia</taxon>
        <taxon>Thermomicrobiales</taxon>
        <taxon>Thermomicrobiaceae</taxon>
        <taxon>Thermomicrobium</taxon>
    </lineage>
</organism>
<dbReference type="AlphaFoldDB" id="A0A7C1FZE4"/>
<evidence type="ECO:0000313" key="1">
    <source>
        <dbReference type="EMBL" id="HEF65433.1"/>
    </source>
</evidence>
<sequence>MADNPAMVSMGILALFAALWSVPGAVRARRLGLPRLAVIGWVAIAVIVVMAVVMILVGLFG</sequence>
<reference evidence="1" key="1">
    <citation type="journal article" date="2020" name="mSystems">
        <title>Genome- and Community-Level Interaction Insights into Carbon Utilization and Element Cycling Functions of Hydrothermarchaeota in Hydrothermal Sediment.</title>
        <authorList>
            <person name="Zhou Z."/>
            <person name="Liu Y."/>
            <person name="Xu W."/>
            <person name="Pan J."/>
            <person name="Luo Z.H."/>
            <person name="Li M."/>
        </authorList>
    </citation>
    <scope>NUCLEOTIDE SEQUENCE [LARGE SCALE GENOMIC DNA]</scope>
    <source>
        <strain evidence="1">SpSt-222</strain>
    </source>
</reference>
<proteinExistence type="predicted"/>